<sequence length="394" mass="41655">MGAPTPPTERTQAIVATFPAKENHTPGSNWSLQDVNVATTLTDGELLVEMLATGICHSDLSLTSSPRMPYPRIAGHEGAGHIKTLGPNMANKELKVGDPVLLSFMHCGKCPYCLKGRPSQCVAFMANLPGRPGVFSSAKGEDGEGTSGEDIIGGFFGQSSFARLSVVQESCVVPAKDLVKDDQELKLFSPLGCGYQTGAGAVLNIAKPSKEASIVVAGLGGVGLAAIMAAKIVNCKEIIGLDRLPSRMQICKDLGATHSIDTSSITDLSKTMKDAANGGRGPDFFIDTTGAPAVLEAGFQALAPGGTMVFIGADMNPANGWAPDYRPVMSRSLKLIGCVEGDSEPAKFVPELVKYYREGRFPIDKMTQYYKAADFKTALHDMHSGDAIKAVLEW</sequence>
<feature type="domain" description="Enoyl reductase (ER)" evidence="6">
    <location>
        <begin position="27"/>
        <end position="392"/>
    </location>
</feature>
<dbReference type="SUPFAM" id="SSF51735">
    <property type="entry name" value="NAD(P)-binding Rossmann-fold domains"/>
    <property type="match status" value="1"/>
</dbReference>
<dbReference type="InterPro" id="IPR013149">
    <property type="entry name" value="ADH-like_C"/>
</dbReference>
<dbReference type="AlphaFoldDB" id="A0AAN7TQK9"/>
<dbReference type="InterPro" id="IPR013154">
    <property type="entry name" value="ADH-like_N"/>
</dbReference>
<dbReference type="Gene3D" id="3.40.50.720">
    <property type="entry name" value="NAD(P)-binding Rossmann-like Domain"/>
    <property type="match status" value="1"/>
</dbReference>
<evidence type="ECO:0000256" key="3">
    <source>
        <dbReference type="ARBA" id="ARBA00022723"/>
    </source>
</evidence>
<evidence type="ECO:0000313" key="8">
    <source>
        <dbReference type="Proteomes" id="UP001310890"/>
    </source>
</evidence>
<dbReference type="GO" id="GO:0046872">
    <property type="term" value="F:metal ion binding"/>
    <property type="evidence" value="ECO:0007669"/>
    <property type="project" value="UniProtKB-KW"/>
</dbReference>
<dbReference type="CDD" id="cd08278">
    <property type="entry name" value="benzyl_alcohol_DH"/>
    <property type="match status" value="1"/>
</dbReference>
<comment type="cofactor">
    <cofactor evidence="1">
        <name>Zn(2+)</name>
        <dbReference type="ChEBI" id="CHEBI:29105"/>
    </cofactor>
</comment>
<evidence type="ECO:0000256" key="2">
    <source>
        <dbReference type="ARBA" id="ARBA00008072"/>
    </source>
</evidence>
<dbReference type="SUPFAM" id="SSF50129">
    <property type="entry name" value="GroES-like"/>
    <property type="match status" value="1"/>
</dbReference>
<keyword evidence="4" id="KW-0862">Zinc</keyword>
<keyword evidence="3" id="KW-0479">Metal-binding</keyword>
<dbReference type="PANTHER" id="PTHR43350">
    <property type="entry name" value="NAD-DEPENDENT ALCOHOL DEHYDROGENASE"/>
    <property type="match status" value="1"/>
</dbReference>
<evidence type="ECO:0000259" key="6">
    <source>
        <dbReference type="SMART" id="SM00829"/>
    </source>
</evidence>
<dbReference type="Proteomes" id="UP001310890">
    <property type="component" value="Unassembled WGS sequence"/>
</dbReference>
<dbReference type="Pfam" id="PF08240">
    <property type="entry name" value="ADH_N"/>
    <property type="match status" value="1"/>
</dbReference>
<keyword evidence="5" id="KW-0560">Oxidoreductase</keyword>
<comment type="caution">
    <text evidence="7">The sequence shown here is derived from an EMBL/GenBank/DDBJ whole genome shotgun (WGS) entry which is preliminary data.</text>
</comment>
<organism evidence="7 8">
    <name type="scientific">Meristemomyces frigidus</name>
    <dbReference type="NCBI Taxonomy" id="1508187"/>
    <lineage>
        <taxon>Eukaryota</taxon>
        <taxon>Fungi</taxon>
        <taxon>Dikarya</taxon>
        <taxon>Ascomycota</taxon>
        <taxon>Pezizomycotina</taxon>
        <taxon>Dothideomycetes</taxon>
        <taxon>Dothideomycetidae</taxon>
        <taxon>Mycosphaerellales</taxon>
        <taxon>Teratosphaeriaceae</taxon>
        <taxon>Meristemomyces</taxon>
    </lineage>
</organism>
<dbReference type="InterPro" id="IPR011032">
    <property type="entry name" value="GroES-like_sf"/>
</dbReference>
<evidence type="ECO:0000256" key="5">
    <source>
        <dbReference type="ARBA" id="ARBA00023002"/>
    </source>
</evidence>
<dbReference type="PANTHER" id="PTHR43350:SF2">
    <property type="entry name" value="GROES-LIKE ZINC-BINDING ALCOHOL DEHYDROGENASE FAMILY PROTEIN"/>
    <property type="match status" value="1"/>
</dbReference>
<name>A0AAN7TQK9_9PEZI</name>
<dbReference type="GO" id="GO:0016491">
    <property type="term" value="F:oxidoreductase activity"/>
    <property type="evidence" value="ECO:0007669"/>
    <property type="project" value="UniProtKB-KW"/>
</dbReference>
<dbReference type="SMART" id="SM00829">
    <property type="entry name" value="PKS_ER"/>
    <property type="match status" value="1"/>
</dbReference>
<protein>
    <recommendedName>
        <fullName evidence="6">Enoyl reductase (ER) domain-containing protein</fullName>
    </recommendedName>
</protein>
<accession>A0AAN7TQK9</accession>
<evidence type="ECO:0000256" key="4">
    <source>
        <dbReference type="ARBA" id="ARBA00022833"/>
    </source>
</evidence>
<reference evidence="7" key="1">
    <citation type="submission" date="2023-08" db="EMBL/GenBank/DDBJ databases">
        <title>Black Yeasts Isolated from many extreme environments.</title>
        <authorList>
            <person name="Coleine C."/>
            <person name="Stajich J.E."/>
            <person name="Selbmann L."/>
        </authorList>
    </citation>
    <scope>NUCLEOTIDE SEQUENCE</scope>
    <source>
        <strain evidence="7">CCFEE 5401</strain>
    </source>
</reference>
<dbReference type="EMBL" id="JAVRRL010000035">
    <property type="protein sequence ID" value="KAK5111918.1"/>
    <property type="molecule type" value="Genomic_DNA"/>
</dbReference>
<proteinExistence type="inferred from homology"/>
<comment type="similarity">
    <text evidence="2">Belongs to the zinc-containing alcohol dehydrogenase family.</text>
</comment>
<dbReference type="Gene3D" id="3.90.180.10">
    <property type="entry name" value="Medium-chain alcohol dehydrogenases, catalytic domain"/>
    <property type="match status" value="1"/>
</dbReference>
<dbReference type="InterPro" id="IPR020843">
    <property type="entry name" value="ER"/>
</dbReference>
<dbReference type="InterPro" id="IPR036291">
    <property type="entry name" value="NAD(P)-bd_dom_sf"/>
</dbReference>
<gene>
    <name evidence="7" type="ORF">LTR62_004650</name>
</gene>
<evidence type="ECO:0000313" key="7">
    <source>
        <dbReference type="EMBL" id="KAK5111918.1"/>
    </source>
</evidence>
<evidence type="ECO:0000256" key="1">
    <source>
        <dbReference type="ARBA" id="ARBA00001947"/>
    </source>
</evidence>
<dbReference type="Pfam" id="PF00107">
    <property type="entry name" value="ADH_zinc_N"/>
    <property type="match status" value="1"/>
</dbReference>